<evidence type="ECO:0000256" key="3">
    <source>
        <dbReference type="SAM" id="MobiDB-lite"/>
    </source>
</evidence>
<name>A0ABV1NV17_9ACTN</name>
<dbReference type="SUPFAM" id="SSF50475">
    <property type="entry name" value="FMN-binding split barrel"/>
    <property type="match status" value="1"/>
</dbReference>
<organism evidence="5 6">
    <name type="scientific">Nocardioides kribbensis</name>
    <dbReference type="NCBI Taxonomy" id="305517"/>
    <lineage>
        <taxon>Bacteria</taxon>
        <taxon>Bacillati</taxon>
        <taxon>Actinomycetota</taxon>
        <taxon>Actinomycetes</taxon>
        <taxon>Propionibacteriales</taxon>
        <taxon>Nocardioidaceae</taxon>
        <taxon>Nocardioides</taxon>
    </lineage>
</organism>
<dbReference type="InterPro" id="IPR050268">
    <property type="entry name" value="NADH-dep_flavin_reductase"/>
</dbReference>
<comment type="caution">
    <text evidence="5">The sequence shown here is derived from an EMBL/GenBank/DDBJ whole genome shotgun (WGS) entry which is preliminary data.</text>
</comment>
<keyword evidence="6" id="KW-1185">Reference proteome</keyword>
<evidence type="ECO:0000313" key="5">
    <source>
        <dbReference type="EMBL" id="MEQ7846346.1"/>
    </source>
</evidence>
<dbReference type="Proteomes" id="UP001482520">
    <property type="component" value="Unassembled WGS sequence"/>
</dbReference>
<dbReference type="GO" id="GO:0016491">
    <property type="term" value="F:oxidoreductase activity"/>
    <property type="evidence" value="ECO:0007669"/>
    <property type="project" value="UniProtKB-KW"/>
</dbReference>
<dbReference type="InterPro" id="IPR002563">
    <property type="entry name" value="Flavin_Rdtase-like_dom"/>
</dbReference>
<accession>A0ABV1NV17</accession>
<comment type="similarity">
    <text evidence="1">Belongs to the non-flavoprotein flavin reductase family.</text>
</comment>
<feature type="domain" description="Flavin reductase like" evidence="4">
    <location>
        <begin position="51"/>
        <end position="198"/>
    </location>
</feature>
<dbReference type="EC" id="1.-.-.-" evidence="5"/>
<dbReference type="InterPro" id="IPR012349">
    <property type="entry name" value="Split_barrel_FMN-bd"/>
</dbReference>
<dbReference type="PANTHER" id="PTHR30466:SF11">
    <property type="entry name" value="FLAVIN-DEPENDENT MONOOXYGENASE, REDUCTASE SUBUNIT HSAB"/>
    <property type="match status" value="1"/>
</dbReference>
<reference evidence="5 6" key="1">
    <citation type="submission" date="2024-02" db="EMBL/GenBank/DDBJ databases">
        <title>Full genome sequence of Nocardioides kribbensis.</title>
        <authorList>
            <person name="Poletto B.L."/>
            <person name="Silva G."/>
            <person name="Galante D."/>
            <person name="Campos K.R."/>
            <person name="Santos M.B.N."/>
            <person name="Sacchi C.T."/>
        </authorList>
    </citation>
    <scope>NUCLEOTIDE SEQUENCE [LARGE SCALE GENOMIC DNA]</scope>
    <source>
        <strain evidence="5 6">O4R</strain>
    </source>
</reference>
<protein>
    <submittedName>
        <fullName evidence="5">Flavin reductase family protein</fullName>
        <ecNumber evidence="5">1.-.-.-</ecNumber>
    </submittedName>
</protein>
<dbReference type="PANTHER" id="PTHR30466">
    <property type="entry name" value="FLAVIN REDUCTASE"/>
    <property type="match status" value="1"/>
</dbReference>
<keyword evidence="2 5" id="KW-0560">Oxidoreductase</keyword>
<dbReference type="EMBL" id="JBEGDP010000002">
    <property type="protein sequence ID" value="MEQ7846346.1"/>
    <property type="molecule type" value="Genomic_DNA"/>
</dbReference>
<feature type="compositionally biased region" description="Basic and acidic residues" evidence="3">
    <location>
        <begin position="1"/>
        <end position="10"/>
    </location>
</feature>
<evidence type="ECO:0000256" key="1">
    <source>
        <dbReference type="ARBA" id="ARBA00008898"/>
    </source>
</evidence>
<evidence type="ECO:0000256" key="2">
    <source>
        <dbReference type="ARBA" id="ARBA00023002"/>
    </source>
</evidence>
<gene>
    <name evidence="5" type="ORF">V6R90_03580</name>
</gene>
<dbReference type="SMART" id="SM00903">
    <property type="entry name" value="Flavin_Reduct"/>
    <property type="match status" value="1"/>
</dbReference>
<evidence type="ECO:0000259" key="4">
    <source>
        <dbReference type="SMART" id="SM00903"/>
    </source>
</evidence>
<proteinExistence type="inferred from homology"/>
<sequence>MTSAGSDHDGPGTGTEPEPEAPAWLADDADPEYHLDGRAYPLTDRRFRDVVGSFASGLTVVTADTPEGPVGVTCQSFASVSLDPPLVLVVLARSSRAWPRVREAGRFCVNVLAEHQQELSTRMASRGVDKFAGVGWTASPTTGAPRLDGAVAHVDCAIDAVHEAGDHDVVVGRVLALAEGPGGADAPPLLFHRGAYRRLG</sequence>
<dbReference type="Pfam" id="PF01613">
    <property type="entry name" value="Flavin_Reduct"/>
    <property type="match status" value="1"/>
</dbReference>
<dbReference type="RefSeq" id="WP_349803801.1">
    <property type="nucleotide sequence ID" value="NZ_JBEGDP010000002.1"/>
</dbReference>
<dbReference type="Gene3D" id="2.30.110.10">
    <property type="entry name" value="Electron Transport, Fmn-binding Protein, Chain A"/>
    <property type="match status" value="1"/>
</dbReference>
<evidence type="ECO:0000313" key="6">
    <source>
        <dbReference type="Proteomes" id="UP001482520"/>
    </source>
</evidence>
<feature type="region of interest" description="Disordered" evidence="3">
    <location>
        <begin position="1"/>
        <end position="29"/>
    </location>
</feature>